<dbReference type="RefSeq" id="XP_025524166.1">
    <property type="nucleotide sequence ID" value="XM_025666692.1"/>
</dbReference>
<dbReference type="Proteomes" id="UP000249497">
    <property type="component" value="Unassembled WGS sequence"/>
</dbReference>
<dbReference type="AlphaFoldDB" id="A0A8T8WRU2"/>
<sequence>MIHPPFITSCIRLAIHDCRHSSVYPRRSLHHRTKDSHRPRIWMMHHVQSCYQECRWDLGDWMSVVMILVSAVPDCCPSRTGIRGQLCFPRSHQSARRGIFSSMLHGQQTISHSASMPPAVAFPEGTCAGRPRLSGRYLHKVVLKEARRRPSACPDTRSF</sequence>
<evidence type="ECO:0000313" key="2">
    <source>
        <dbReference type="Proteomes" id="UP000249497"/>
    </source>
</evidence>
<keyword evidence="2" id="KW-1185">Reference proteome</keyword>
<proteinExistence type="predicted"/>
<dbReference type="EMBL" id="KZ824829">
    <property type="protein sequence ID" value="RAH78272.1"/>
    <property type="molecule type" value="Genomic_DNA"/>
</dbReference>
<protein>
    <submittedName>
        <fullName evidence="1">Uncharacterized protein</fullName>
    </submittedName>
</protein>
<evidence type="ECO:0000313" key="1">
    <source>
        <dbReference type="EMBL" id="RAH78272.1"/>
    </source>
</evidence>
<accession>A0A8T8WRU2</accession>
<gene>
    <name evidence="1" type="ORF">BO86DRAFT_193408</name>
</gene>
<dbReference type="GeneID" id="37170384"/>
<organism evidence="1 2">
    <name type="scientific">Aspergillus japonicus CBS 114.51</name>
    <dbReference type="NCBI Taxonomy" id="1448312"/>
    <lineage>
        <taxon>Eukaryota</taxon>
        <taxon>Fungi</taxon>
        <taxon>Dikarya</taxon>
        <taxon>Ascomycota</taxon>
        <taxon>Pezizomycotina</taxon>
        <taxon>Eurotiomycetes</taxon>
        <taxon>Eurotiomycetidae</taxon>
        <taxon>Eurotiales</taxon>
        <taxon>Aspergillaceae</taxon>
        <taxon>Aspergillus</taxon>
        <taxon>Aspergillus subgen. Circumdati</taxon>
    </lineage>
</organism>
<name>A0A8T8WRU2_ASPJA</name>
<reference evidence="1 2" key="1">
    <citation type="submission" date="2018-02" db="EMBL/GenBank/DDBJ databases">
        <title>The genomes of Aspergillus section Nigri reveals drivers in fungal speciation.</title>
        <authorList>
            <consortium name="DOE Joint Genome Institute"/>
            <person name="Vesth T.C."/>
            <person name="Nybo J."/>
            <person name="Theobald S."/>
            <person name="Brandl J."/>
            <person name="Frisvad J.C."/>
            <person name="Nielsen K.F."/>
            <person name="Lyhne E.K."/>
            <person name="Kogle M.E."/>
            <person name="Kuo A."/>
            <person name="Riley R."/>
            <person name="Clum A."/>
            <person name="Nolan M."/>
            <person name="Lipzen A."/>
            <person name="Salamov A."/>
            <person name="Henrissat B."/>
            <person name="Wiebenga A."/>
            <person name="De vries R.P."/>
            <person name="Grigoriev I.V."/>
            <person name="Mortensen U.H."/>
            <person name="Andersen M.R."/>
            <person name="Baker S.E."/>
        </authorList>
    </citation>
    <scope>NUCLEOTIDE SEQUENCE [LARGE SCALE GENOMIC DNA]</scope>
    <source>
        <strain evidence="1 2">CBS 114.51</strain>
    </source>
</reference>